<sequence length="49" mass="5820">MVCRPFLPQTTKNIYILQTFPLPETTRHIEMQDDHKLYFQPSTLVQVEA</sequence>
<protein>
    <submittedName>
        <fullName evidence="1">Uncharacterized protein</fullName>
    </submittedName>
</protein>
<proteinExistence type="predicted"/>
<reference evidence="1" key="2">
    <citation type="journal article" date="2015" name="Fish Shellfish Immunol.">
        <title>Early steps in the European eel (Anguilla anguilla)-Vibrio vulnificus interaction in the gills: Role of the RtxA13 toxin.</title>
        <authorList>
            <person name="Callol A."/>
            <person name="Pajuelo D."/>
            <person name="Ebbesson L."/>
            <person name="Teles M."/>
            <person name="MacKenzie S."/>
            <person name="Amaro C."/>
        </authorList>
    </citation>
    <scope>NUCLEOTIDE SEQUENCE</scope>
</reference>
<name>A0A0E9V4S5_ANGAN</name>
<reference evidence="1" key="1">
    <citation type="submission" date="2014-11" db="EMBL/GenBank/DDBJ databases">
        <authorList>
            <person name="Amaro Gonzalez C."/>
        </authorList>
    </citation>
    <scope>NUCLEOTIDE SEQUENCE</scope>
</reference>
<organism evidence="1">
    <name type="scientific">Anguilla anguilla</name>
    <name type="common">European freshwater eel</name>
    <name type="synonym">Muraena anguilla</name>
    <dbReference type="NCBI Taxonomy" id="7936"/>
    <lineage>
        <taxon>Eukaryota</taxon>
        <taxon>Metazoa</taxon>
        <taxon>Chordata</taxon>
        <taxon>Craniata</taxon>
        <taxon>Vertebrata</taxon>
        <taxon>Euteleostomi</taxon>
        <taxon>Actinopterygii</taxon>
        <taxon>Neopterygii</taxon>
        <taxon>Teleostei</taxon>
        <taxon>Anguilliformes</taxon>
        <taxon>Anguillidae</taxon>
        <taxon>Anguilla</taxon>
    </lineage>
</organism>
<dbReference type="AlphaFoldDB" id="A0A0E9V4S5"/>
<accession>A0A0E9V4S5</accession>
<evidence type="ECO:0000313" key="1">
    <source>
        <dbReference type="EMBL" id="JAH73129.1"/>
    </source>
</evidence>
<dbReference type="EMBL" id="GBXM01035448">
    <property type="protein sequence ID" value="JAH73129.1"/>
    <property type="molecule type" value="Transcribed_RNA"/>
</dbReference>